<evidence type="ECO:0000256" key="31">
    <source>
        <dbReference type="RuleBase" id="RU004161"/>
    </source>
</evidence>
<dbReference type="PANTHER" id="PTHR11920">
    <property type="entry name" value="GUANYLYL CYCLASE"/>
    <property type="match status" value="1"/>
</dbReference>
<dbReference type="GO" id="GO:0004383">
    <property type="term" value="F:guanylate cyclase activity"/>
    <property type="evidence" value="ECO:0007669"/>
    <property type="project" value="UniProtKB-EC"/>
</dbReference>
<dbReference type="Gene3D" id="1.10.510.10">
    <property type="entry name" value="Transferase(Phosphotransferase) domain 1"/>
    <property type="match status" value="1"/>
</dbReference>
<dbReference type="Pfam" id="PF00211">
    <property type="entry name" value="Guanylate_cyc"/>
    <property type="match status" value="1"/>
</dbReference>
<evidence type="ECO:0000256" key="11">
    <source>
        <dbReference type="ARBA" id="ARBA00022741"/>
    </source>
</evidence>
<dbReference type="Proteomes" id="UP000005207">
    <property type="component" value="Linkage group LG7"/>
</dbReference>
<keyword evidence="32" id="KW-0175">Coiled coil</keyword>
<keyword evidence="23 30" id="KW-0141">cGMP biosynthesis</keyword>
<evidence type="ECO:0000256" key="7">
    <source>
        <dbReference type="ARBA" id="ARBA00022553"/>
    </source>
</evidence>
<dbReference type="AlphaFoldDB" id="I3K4Z7"/>
<dbReference type="PANTHER" id="PTHR11920:SF505">
    <property type="entry name" value="GUANYLATE CYCLASE"/>
    <property type="match status" value="1"/>
</dbReference>
<evidence type="ECO:0000256" key="20">
    <source>
        <dbReference type="ARBA" id="ARBA00023180"/>
    </source>
</evidence>
<proteinExistence type="inferred from homology"/>
<evidence type="ECO:0000256" key="30">
    <source>
        <dbReference type="RuleBase" id="RU003431"/>
    </source>
</evidence>
<comment type="subcellular location">
    <subcellularLocation>
        <location evidence="3">Cell membrane</location>
        <topology evidence="3">Single-pass type I membrane protein</topology>
    </subcellularLocation>
</comment>
<keyword evidence="7" id="KW-0597">Phosphoprotein</keyword>
<evidence type="ECO:0000256" key="25">
    <source>
        <dbReference type="ARBA" id="ARBA00025861"/>
    </source>
</evidence>
<keyword evidence="18" id="KW-1015">Disulfide bond</keyword>
<dbReference type="GO" id="GO:0004016">
    <property type="term" value="F:adenylate cyclase activity"/>
    <property type="evidence" value="ECO:0007669"/>
    <property type="project" value="TreeGrafter"/>
</dbReference>
<sequence>MQTPAESILHSGYFHPTLRYWQTCIADLRPDNLIYPIFVTDGADAVEPIGSLPGQARYGVNKLEGMLRPLVDNGLKCVLIFGVPAKIAKDERGSGADTNDTPAVLAVKKIRSLFPELLVACDVCLCPYTSHGHCGILNDDGTLNNDASCLRLAEVALAYARAGCHIIAPSDMMDGRVRAIKQALISNGLGNKVSVLSYSAKFASCYYGPFRDAAQSKPAFGDRRCYQLPPGARGLAIRAVERDVREGADMLMVKPGLPYLDIMREVKDKFPTHPLAVYNVSGEFAMIWHGAQAGAFDLKAAVMEAMTAFRRAVVYICGPLDTFMTIMEQFQNDIQDPENYAIFYLDVFAEILADRKPWQKADWADPIKVFKSVFVITYRPPDNPEYKDFQKKLHARAQRDFGVHLEPSLMDYIAGSFYDGFILYAMALQETLAEGGAQNDGINITMRTQNRQFWGVTGLVSTDEKNARNIDVDLWAMTNQETGEYGVVAYYNGTTKDIIWSQTEKIHWPSGGPPLDNPPCVFSTDDPSCNDGHLPVLGIVAVGSGLALIIFGISSFLIYRKLKLEKELAGMLWRIRWEDLQFESPNKYHKRAGSRLTLSQRGSSYGSLITAHGKYQLFAKTGYFKGNLVAIKHVNKKRIELTRQVLMELKHMRDVQFNHLTRFIGACIDPPNVCIVTEYCPRGSLQDILENESINLDWMFRYSLINDIVKGMNYLHNSYFGCHGNLKSSNCVVDSRFVLKITDFGLVSFRTSSENDDSHSLYAKKLWTAPELLIYDHHPPQGTQKGDVYSFGIILQEIALRNGPFYVEGMDLSPKEIVQKVRNGQKPYFRPTTDMRYHSEELTILMEGCWAEDPAERPDFSHIKIYMAKLNKEGSTSILNNLLSRMEQYANNLENLVEERTQAYLEEKRKAENLLYQILPHSVAEQLKRGETVQAEAFDSVTIYFSDIVGFTSMSAESTPLQVVTLLNDLYTCFDAIIDNFDVYKVETIGDAYMVVSGLPVRNGKLHAREIAGMSLALLEQVKTFKIRHRPNDQLRLRIGIHTGPVCAGVVGLKMPRYCLFGDTVNTASRMESNGEALKIHVSSATKEVLDEFGYFDLQLRGDVEMKGKGKMRTYWLLGEKTDVYVI</sequence>
<dbReference type="UniPathway" id="UPA00251">
    <property type="reaction ID" value="UER00318"/>
</dbReference>
<dbReference type="GO" id="GO:0005524">
    <property type="term" value="F:ATP binding"/>
    <property type="evidence" value="ECO:0007669"/>
    <property type="project" value="InterPro"/>
</dbReference>
<evidence type="ECO:0000256" key="32">
    <source>
        <dbReference type="SAM" id="Coils"/>
    </source>
</evidence>
<dbReference type="SUPFAM" id="SSF51569">
    <property type="entry name" value="Aldolase"/>
    <property type="match status" value="1"/>
</dbReference>
<dbReference type="Gene3D" id="3.20.20.70">
    <property type="entry name" value="Aldolase class I"/>
    <property type="match status" value="1"/>
</dbReference>
<dbReference type="PROSITE" id="PS50011">
    <property type="entry name" value="PROTEIN_KINASE_DOM"/>
    <property type="match status" value="1"/>
</dbReference>
<keyword evidence="16" id="KW-0342">GTP-binding</keyword>
<dbReference type="FunFam" id="3.20.20.70:FF:000048">
    <property type="entry name" value="Delta-aminolevulinic acid dehydratase"/>
    <property type="match status" value="1"/>
</dbReference>
<dbReference type="GO" id="GO:0005886">
    <property type="term" value="C:plasma membrane"/>
    <property type="evidence" value="ECO:0007669"/>
    <property type="project" value="UniProtKB-SubCell"/>
</dbReference>
<dbReference type="FunFam" id="3.40.50.2300:FF:000101">
    <property type="entry name" value="Guanylate cyclase"/>
    <property type="match status" value="1"/>
</dbReference>
<dbReference type="InterPro" id="IPR001245">
    <property type="entry name" value="Ser-Thr/Tyr_kinase_cat_dom"/>
</dbReference>
<dbReference type="InterPro" id="IPR001054">
    <property type="entry name" value="A/G_cyclase"/>
</dbReference>
<evidence type="ECO:0000256" key="27">
    <source>
        <dbReference type="ARBA" id="ARBA00047651"/>
    </source>
</evidence>
<dbReference type="NCBIfam" id="NF006762">
    <property type="entry name" value="PRK09283.1"/>
    <property type="match status" value="1"/>
</dbReference>
<evidence type="ECO:0000256" key="18">
    <source>
        <dbReference type="ARBA" id="ARBA00023157"/>
    </source>
</evidence>
<comment type="cofactor">
    <cofactor evidence="2">
        <name>Zn(2+)</name>
        <dbReference type="ChEBI" id="CHEBI:29105"/>
    </cofactor>
</comment>
<keyword evidence="9" id="KW-0479">Metal-binding</keyword>
<keyword evidence="20" id="KW-0325">Glycoprotein</keyword>
<dbReference type="FunFam" id="3.30.200.20:FF:001106">
    <property type="entry name" value="Guanylate cyclase"/>
    <property type="match status" value="1"/>
</dbReference>
<dbReference type="FunFam" id="1.10.510.10:FF:000270">
    <property type="entry name" value="Guanylate cyclase"/>
    <property type="match status" value="1"/>
</dbReference>
<dbReference type="Ensembl" id="ENSONIT00000016207.2">
    <property type="protein sequence ID" value="ENSONIP00000016192.2"/>
    <property type="gene ID" value="ENSONIG00000012850.2"/>
</dbReference>
<dbReference type="PRINTS" id="PR00144">
    <property type="entry name" value="DALDHYDRTASE"/>
</dbReference>
<dbReference type="EC" id="4.6.1.2" evidence="30"/>
<dbReference type="InParanoid" id="I3K4Z7"/>
<dbReference type="GO" id="GO:0004655">
    <property type="term" value="F:porphobilinogen synthase activity"/>
    <property type="evidence" value="ECO:0007669"/>
    <property type="project" value="UniProtKB-EC"/>
</dbReference>
<dbReference type="CDD" id="cd14042">
    <property type="entry name" value="PK_GC-A_B"/>
    <property type="match status" value="1"/>
</dbReference>
<evidence type="ECO:0000256" key="28">
    <source>
        <dbReference type="RuleBase" id="RU000405"/>
    </source>
</evidence>
<keyword evidence="14" id="KW-1133">Transmembrane helix</keyword>
<dbReference type="PROSITE" id="PS00169">
    <property type="entry name" value="D_ALA_DEHYDRATASE"/>
    <property type="match status" value="1"/>
</dbReference>
<dbReference type="InterPro" id="IPR030656">
    <property type="entry name" value="ALAD_AS"/>
</dbReference>
<comment type="catalytic activity">
    <reaction evidence="1 30">
        <text>GTP = 3',5'-cyclic GMP + diphosphate</text>
        <dbReference type="Rhea" id="RHEA:13665"/>
        <dbReference type="ChEBI" id="CHEBI:33019"/>
        <dbReference type="ChEBI" id="CHEBI:37565"/>
        <dbReference type="ChEBI" id="CHEBI:57746"/>
        <dbReference type="EC" id="4.6.1.2"/>
    </reaction>
</comment>
<keyword evidence="13" id="KW-0892">Osteogenesis</keyword>
<gene>
    <name evidence="35" type="primary">LOC100699899</name>
</gene>
<keyword evidence="11" id="KW-0547">Nucleotide-binding</keyword>
<dbReference type="Pfam" id="PF00490">
    <property type="entry name" value="ALAD"/>
    <property type="match status" value="1"/>
</dbReference>
<evidence type="ECO:0000256" key="24">
    <source>
        <dbReference type="ARBA" id="ARBA00025628"/>
    </source>
</evidence>
<dbReference type="InterPro" id="IPR001731">
    <property type="entry name" value="ALAD"/>
</dbReference>
<comment type="subunit">
    <text evidence="25">Homooctamer; active form. Homohexamer; low activity form.</text>
</comment>
<dbReference type="GO" id="GO:0016941">
    <property type="term" value="F:natriuretic peptide receptor activity"/>
    <property type="evidence" value="ECO:0007669"/>
    <property type="project" value="TreeGrafter"/>
</dbReference>
<dbReference type="GO" id="GO:0004672">
    <property type="term" value="F:protein kinase activity"/>
    <property type="evidence" value="ECO:0007669"/>
    <property type="project" value="InterPro"/>
</dbReference>
<dbReference type="HOGENOM" id="CLU_035731_0_1_1"/>
<keyword evidence="15" id="KW-0350">Heme biosynthesis</keyword>
<keyword evidence="36" id="KW-1185">Reference proteome</keyword>
<feature type="domain" description="Guanylate cyclase" evidence="34">
    <location>
        <begin position="942"/>
        <end position="1072"/>
    </location>
</feature>
<dbReference type="Gene3D" id="3.30.70.1230">
    <property type="entry name" value="Nucleotide cyclase"/>
    <property type="match status" value="1"/>
</dbReference>
<evidence type="ECO:0000259" key="34">
    <source>
        <dbReference type="PROSITE" id="PS50125"/>
    </source>
</evidence>
<keyword evidence="8" id="KW-0812">Transmembrane</keyword>
<evidence type="ECO:0000259" key="33">
    <source>
        <dbReference type="PROSITE" id="PS50011"/>
    </source>
</evidence>
<dbReference type="SMART" id="SM01004">
    <property type="entry name" value="ALAD"/>
    <property type="match status" value="1"/>
</dbReference>
<evidence type="ECO:0000256" key="19">
    <source>
        <dbReference type="ARBA" id="ARBA00023170"/>
    </source>
</evidence>
<keyword evidence="10" id="KW-0732">Signal</keyword>
<comment type="similarity">
    <text evidence="28">Belongs to the adenylyl cyclase class-4/guanylyl cyclase family.</text>
</comment>
<dbReference type="InterPro" id="IPR018297">
    <property type="entry name" value="A/G_cyclase_CS"/>
</dbReference>
<evidence type="ECO:0000256" key="15">
    <source>
        <dbReference type="ARBA" id="ARBA00023133"/>
    </source>
</evidence>
<evidence type="ECO:0000256" key="12">
    <source>
        <dbReference type="ARBA" id="ARBA00022833"/>
    </source>
</evidence>
<evidence type="ECO:0000256" key="22">
    <source>
        <dbReference type="ARBA" id="ARBA00023244"/>
    </source>
</evidence>
<evidence type="ECO:0000256" key="8">
    <source>
        <dbReference type="ARBA" id="ARBA00022692"/>
    </source>
</evidence>
<comment type="similarity">
    <text evidence="5 31">Belongs to the ALAD family.</text>
</comment>
<dbReference type="SUPFAM" id="SSF55073">
    <property type="entry name" value="Nucleotide cyclase"/>
    <property type="match status" value="1"/>
</dbReference>
<feature type="coiled-coil region" evidence="32">
    <location>
        <begin position="879"/>
        <end position="906"/>
    </location>
</feature>
<protein>
    <recommendedName>
        <fullName evidence="29 30">Multifunctional fusion protein</fullName>
    </recommendedName>
    <domain>
        <recommendedName>
            <fullName evidence="29">Delta-aminolevulinic acid dehydratase</fullName>
            <ecNumber evidence="29">4.2.1.24</ecNumber>
        </recommendedName>
    </domain>
    <domain>
        <recommendedName>
            <fullName evidence="30">Guanylate cyclase</fullName>
            <ecNumber evidence="30">4.6.1.2</ecNumber>
        </recommendedName>
    </domain>
</protein>
<name>I3K4Z7_ORENI</name>
<evidence type="ECO:0000256" key="6">
    <source>
        <dbReference type="ARBA" id="ARBA00022475"/>
    </source>
</evidence>
<evidence type="ECO:0000256" key="16">
    <source>
        <dbReference type="ARBA" id="ARBA00023134"/>
    </source>
</evidence>
<feature type="domain" description="Protein kinase" evidence="33">
    <location>
        <begin position="594"/>
        <end position="867"/>
    </location>
</feature>
<evidence type="ECO:0000256" key="14">
    <source>
        <dbReference type="ARBA" id="ARBA00022989"/>
    </source>
</evidence>
<reference evidence="35" key="2">
    <citation type="submission" date="2025-08" db="UniProtKB">
        <authorList>
            <consortium name="Ensembl"/>
        </authorList>
    </citation>
    <scope>IDENTIFICATION</scope>
</reference>
<comment type="function">
    <text evidence="24">Catalyzes an early step in the biosynthesis of tetrapyrroles. Binds two molecules of 5-aminolevulinate per subunit, each at a distinct site, and catalyzes their condensation to form porphobilinogen.</text>
</comment>
<evidence type="ECO:0000256" key="2">
    <source>
        <dbReference type="ARBA" id="ARBA00001947"/>
    </source>
</evidence>
<evidence type="ECO:0000313" key="35">
    <source>
        <dbReference type="Ensembl" id="ENSONIP00000016192.2"/>
    </source>
</evidence>
<dbReference type="GeneTree" id="ENSGT00940000156223"/>
<comment type="function">
    <text evidence="26">Receptor for the C-type natriuretic peptide NPPC/CNP hormone. Has guanylate cyclase activity upon binding of its ligand. May play a role in the regulation of skeletal growth.</text>
</comment>
<dbReference type="Gene3D" id="3.40.50.2300">
    <property type="match status" value="1"/>
</dbReference>
<organism evidence="35 36">
    <name type="scientific">Oreochromis niloticus</name>
    <name type="common">Nile tilapia</name>
    <name type="synonym">Tilapia nilotica</name>
    <dbReference type="NCBI Taxonomy" id="8128"/>
    <lineage>
        <taxon>Eukaryota</taxon>
        <taxon>Metazoa</taxon>
        <taxon>Chordata</taxon>
        <taxon>Craniata</taxon>
        <taxon>Vertebrata</taxon>
        <taxon>Euteleostomi</taxon>
        <taxon>Actinopterygii</taxon>
        <taxon>Neopterygii</taxon>
        <taxon>Teleostei</taxon>
        <taxon>Neoteleostei</taxon>
        <taxon>Acanthomorphata</taxon>
        <taxon>Ovalentaria</taxon>
        <taxon>Cichlomorphae</taxon>
        <taxon>Cichliformes</taxon>
        <taxon>Cichlidae</taxon>
        <taxon>African cichlids</taxon>
        <taxon>Pseudocrenilabrinae</taxon>
        <taxon>Oreochromini</taxon>
        <taxon>Oreochromis</taxon>
    </lineage>
</organism>
<keyword evidence="21 28" id="KW-0456">Lyase</keyword>
<reference evidence="36" key="1">
    <citation type="submission" date="2012-01" db="EMBL/GenBank/DDBJ databases">
        <title>The Genome Sequence of Oreochromis niloticus (Nile Tilapia).</title>
        <authorList>
            <consortium name="Broad Institute Genome Assembly Team"/>
            <consortium name="Broad Institute Sequencing Platform"/>
            <person name="Di Palma F."/>
            <person name="Johnson J."/>
            <person name="Lander E.S."/>
            <person name="Lindblad-Toh K."/>
        </authorList>
    </citation>
    <scope>NUCLEOTIDE SEQUENCE [LARGE SCALE GENOMIC DNA]</scope>
</reference>
<dbReference type="Pfam" id="PF07714">
    <property type="entry name" value="PK_Tyr_Ser-Thr"/>
    <property type="match status" value="1"/>
</dbReference>
<dbReference type="InterPro" id="IPR000719">
    <property type="entry name" value="Prot_kinase_dom"/>
</dbReference>
<dbReference type="SMART" id="SM00044">
    <property type="entry name" value="CYCc"/>
    <property type="match status" value="1"/>
</dbReference>
<reference evidence="35" key="3">
    <citation type="submission" date="2025-09" db="UniProtKB">
        <authorList>
            <consortium name="Ensembl"/>
        </authorList>
    </citation>
    <scope>IDENTIFICATION</scope>
</reference>
<keyword evidence="12" id="KW-0862">Zinc</keyword>
<dbReference type="PROSITE" id="PS50125">
    <property type="entry name" value="GUANYLATE_CYCLASE_2"/>
    <property type="match status" value="1"/>
</dbReference>
<keyword evidence="22 29" id="KW-0627">Porphyrin biosynthesis</keyword>
<dbReference type="CDD" id="cd04824">
    <property type="entry name" value="eu_ALAD_PBGS_cysteine_rich"/>
    <property type="match status" value="1"/>
</dbReference>
<keyword evidence="17" id="KW-0472">Membrane</keyword>
<dbReference type="FunFam" id="3.30.70.1230:FF:000004">
    <property type="entry name" value="Guanylate cyclase"/>
    <property type="match status" value="1"/>
</dbReference>
<keyword evidence="19" id="KW-0675">Receptor</keyword>
<evidence type="ECO:0000313" key="36">
    <source>
        <dbReference type="Proteomes" id="UP000005207"/>
    </source>
</evidence>
<evidence type="ECO:0000256" key="29">
    <source>
        <dbReference type="RuleBase" id="RU000515"/>
    </source>
</evidence>
<evidence type="ECO:0000256" key="21">
    <source>
        <dbReference type="ARBA" id="ARBA00023239"/>
    </source>
</evidence>
<dbReference type="InterPro" id="IPR029787">
    <property type="entry name" value="Nucleotide_cyclase"/>
</dbReference>
<dbReference type="InterPro" id="IPR028082">
    <property type="entry name" value="Peripla_BP_I"/>
</dbReference>
<dbReference type="SUPFAM" id="SSF56112">
    <property type="entry name" value="Protein kinase-like (PK-like)"/>
    <property type="match status" value="1"/>
</dbReference>
<comment type="pathway">
    <text evidence="4">Porphyrin-containing compound metabolism; protoporphyrin-IX biosynthesis; coproporphyrinogen-III from 5-aminolevulinate: step 1/4.</text>
</comment>
<evidence type="ECO:0000256" key="13">
    <source>
        <dbReference type="ARBA" id="ARBA00022855"/>
    </source>
</evidence>
<evidence type="ECO:0000256" key="23">
    <source>
        <dbReference type="ARBA" id="ARBA00023293"/>
    </source>
</evidence>
<dbReference type="SUPFAM" id="SSF53822">
    <property type="entry name" value="Periplasmic binding protein-like I"/>
    <property type="match status" value="1"/>
</dbReference>
<evidence type="ECO:0000256" key="5">
    <source>
        <dbReference type="ARBA" id="ARBA00008055"/>
    </source>
</evidence>
<evidence type="ECO:0000256" key="1">
    <source>
        <dbReference type="ARBA" id="ARBA00001436"/>
    </source>
</evidence>
<dbReference type="InterPro" id="IPR011009">
    <property type="entry name" value="Kinase-like_dom_sf"/>
</dbReference>
<dbReference type="EC" id="4.2.1.24" evidence="29"/>
<dbReference type="InterPro" id="IPR013785">
    <property type="entry name" value="Aldolase_TIM"/>
</dbReference>
<dbReference type="GO" id="GO:0005525">
    <property type="term" value="F:GTP binding"/>
    <property type="evidence" value="ECO:0007669"/>
    <property type="project" value="UniProtKB-KW"/>
</dbReference>
<evidence type="ECO:0000256" key="17">
    <source>
        <dbReference type="ARBA" id="ARBA00023136"/>
    </source>
</evidence>
<dbReference type="GO" id="GO:0017046">
    <property type="term" value="F:peptide hormone binding"/>
    <property type="evidence" value="ECO:0007669"/>
    <property type="project" value="TreeGrafter"/>
</dbReference>
<evidence type="ECO:0000256" key="3">
    <source>
        <dbReference type="ARBA" id="ARBA00004251"/>
    </source>
</evidence>
<evidence type="ECO:0000256" key="26">
    <source>
        <dbReference type="ARBA" id="ARBA00043880"/>
    </source>
</evidence>
<evidence type="ECO:0000256" key="10">
    <source>
        <dbReference type="ARBA" id="ARBA00022729"/>
    </source>
</evidence>
<accession>I3K4Z7</accession>
<keyword evidence="6" id="KW-1003">Cell membrane</keyword>
<dbReference type="GO" id="GO:0001503">
    <property type="term" value="P:ossification"/>
    <property type="evidence" value="ECO:0007669"/>
    <property type="project" value="UniProtKB-KW"/>
</dbReference>
<evidence type="ECO:0000256" key="9">
    <source>
        <dbReference type="ARBA" id="ARBA00022723"/>
    </source>
</evidence>
<comment type="catalytic activity">
    <reaction evidence="27 29">
        <text>2 5-aminolevulinate = porphobilinogen + 2 H2O + H(+)</text>
        <dbReference type="Rhea" id="RHEA:24064"/>
        <dbReference type="ChEBI" id="CHEBI:15377"/>
        <dbReference type="ChEBI" id="CHEBI:15378"/>
        <dbReference type="ChEBI" id="CHEBI:58126"/>
        <dbReference type="ChEBI" id="CHEBI:356416"/>
        <dbReference type="EC" id="4.2.1.24"/>
    </reaction>
</comment>
<dbReference type="GO" id="GO:0007168">
    <property type="term" value="P:receptor guanylyl cyclase signaling pathway"/>
    <property type="evidence" value="ECO:0007669"/>
    <property type="project" value="TreeGrafter"/>
</dbReference>
<dbReference type="CDD" id="cd07302">
    <property type="entry name" value="CHD"/>
    <property type="match status" value="1"/>
</dbReference>
<evidence type="ECO:0000256" key="4">
    <source>
        <dbReference type="ARBA" id="ARBA00004694"/>
    </source>
</evidence>
<dbReference type="GO" id="GO:0006782">
    <property type="term" value="P:protoporphyrinogen IX biosynthetic process"/>
    <property type="evidence" value="ECO:0007669"/>
    <property type="project" value="UniProtKB-UniPathway"/>
</dbReference>
<dbReference type="GO" id="GO:0046872">
    <property type="term" value="F:metal ion binding"/>
    <property type="evidence" value="ECO:0007669"/>
    <property type="project" value="UniProtKB-KW"/>
</dbReference>
<dbReference type="PROSITE" id="PS00452">
    <property type="entry name" value="GUANYLATE_CYCLASE_1"/>
    <property type="match status" value="1"/>
</dbReference>
<dbReference type="GO" id="GO:0035556">
    <property type="term" value="P:intracellular signal transduction"/>
    <property type="evidence" value="ECO:0007669"/>
    <property type="project" value="InterPro"/>
</dbReference>
<dbReference type="eggNOG" id="KOG2794">
    <property type="taxonomic scope" value="Eukaryota"/>
</dbReference>
<dbReference type="InterPro" id="IPR050401">
    <property type="entry name" value="Cyclic_nucleotide_synthase"/>
</dbReference>